<dbReference type="GO" id="GO:0046677">
    <property type="term" value="P:response to antibiotic"/>
    <property type="evidence" value="ECO:0007669"/>
    <property type="project" value="UniProtKB-KW"/>
</dbReference>
<dbReference type="Proteomes" id="UP000031189">
    <property type="component" value="Unassembled WGS sequence"/>
</dbReference>
<dbReference type="SUPFAM" id="SSF52540">
    <property type="entry name" value="P-loop containing nucleoside triphosphate hydrolases"/>
    <property type="match status" value="1"/>
</dbReference>
<dbReference type="OrthoDB" id="9801472at2"/>
<dbReference type="Gene3D" id="2.40.30.10">
    <property type="entry name" value="Translation factors"/>
    <property type="match status" value="1"/>
</dbReference>
<dbReference type="InterPro" id="IPR027417">
    <property type="entry name" value="P-loop_NTPase"/>
</dbReference>
<dbReference type="NCBIfam" id="TIGR00231">
    <property type="entry name" value="small_GTP"/>
    <property type="match status" value="1"/>
</dbReference>
<evidence type="ECO:0000256" key="5">
    <source>
        <dbReference type="ARBA" id="ARBA00023251"/>
    </source>
</evidence>
<dbReference type="STRING" id="1577792.QX51_03815"/>
<dbReference type="PANTHER" id="PTHR43261:SF1">
    <property type="entry name" value="RIBOSOME-RELEASING FACTOR 2, MITOCHONDRIAL"/>
    <property type="match status" value="1"/>
</dbReference>
<dbReference type="InterPro" id="IPR000795">
    <property type="entry name" value="T_Tr_GTP-bd_dom"/>
</dbReference>
<evidence type="ECO:0000313" key="8">
    <source>
        <dbReference type="Proteomes" id="UP000031189"/>
    </source>
</evidence>
<keyword evidence="4" id="KW-0342">GTP-binding</keyword>
<comment type="caution">
    <text evidence="7">The sequence shown here is derived from an EMBL/GenBank/DDBJ whole genome shotgun (WGS) entry which is preliminary data.</text>
</comment>
<evidence type="ECO:0000256" key="1">
    <source>
        <dbReference type="ARBA" id="ARBA00003987"/>
    </source>
</evidence>
<dbReference type="SUPFAM" id="SSF54980">
    <property type="entry name" value="EF-G C-terminal domain-like"/>
    <property type="match status" value="2"/>
</dbReference>
<dbReference type="PROSITE" id="PS51722">
    <property type="entry name" value="G_TR_2"/>
    <property type="match status" value="1"/>
</dbReference>
<evidence type="ECO:0000313" key="7">
    <source>
        <dbReference type="EMBL" id="KHS58252.1"/>
    </source>
</evidence>
<evidence type="ECO:0000256" key="3">
    <source>
        <dbReference type="ARBA" id="ARBA00022917"/>
    </source>
</evidence>
<reference evidence="7 8" key="1">
    <citation type="submission" date="2014-12" db="EMBL/GenBank/DDBJ databases">
        <title>Draft genome sequence of Terrisporobacter sp. 08-306576, isolated from the blood culture of a bacteremia patient.</title>
        <authorList>
            <person name="Lund L.C."/>
            <person name="Sydenham T.V."/>
            <person name="Hogh S.V."/>
            <person name="Skov M.N."/>
            <person name="Kemp M."/>
            <person name="Justesen U.S."/>
        </authorList>
    </citation>
    <scope>NUCLEOTIDE SEQUENCE [LARGE SCALE GENOMIC DNA]</scope>
    <source>
        <strain evidence="7 8">08-306576</strain>
    </source>
</reference>
<gene>
    <name evidence="7" type="ORF">QX51_03815</name>
</gene>
<dbReference type="SUPFAM" id="SSF50447">
    <property type="entry name" value="Translation proteins"/>
    <property type="match status" value="1"/>
</dbReference>
<dbReference type="InterPro" id="IPR000640">
    <property type="entry name" value="EFG_V-like"/>
</dbReference>
<dbReference type="InterPro" id="IPR035647">
    <property type="entry name" value="EFG_III/V"/>
</dbReference>
<dbReference type="GO" id="GO:0003924">
    <property type="term" value="F:GTPase activity"/>
    <property type="evidence" value="ECO:0007669"/>
    <property type="project" value="InterPro"/>
</dbReference>
<dbReference type="InterPro" id="IPR009000">
    <property type="entry name" value="Transl_B-barrel_sf"/>
</dbReference>
<dbReference type="PROSITE" id="PS00301">
    <property type="entry name" value="G_TR_1"/>
    <property type="match status" value="1"/>
</dbReference>
<dbReference type="Pfam" id="PF22042">
    <property type="entry name" value="EF-G_D2"/>
    <property type="match status" value="1"/>
</dbReference>
<evidence type="ECO:0000259" key="6">
    <source>
        <dbReference type="PROSITE" id="PS51722"/>
    </source>
</evidence>
<dbReference type="InterPro" id="IPR031157">
    <property type="entry name" value="G_TR_CS"/>
</dbReference>
<dbReference type="PRINTS" id="PR01037">
    <property type="entry name" value="TCRTETOQM"/>
</dbReference>
<dbReference type="Pfam" id="PF00009">
    <property type="entry name" value="GTP_EFTU"/>
    <property type="match status" value="1"/>
</dbReference>
<keyword evidence="8" id="KW-1185">Reference proteome</keyword>
<dbReference type="EMBL" id="JWHR01000043">
    <property type="protein sequence ID" value="KHS58252.1"/>
    <property type="molecule type" value="Genomic_DNA"/>
</dbReference>
<keyword evidence="2" id="KW-0547">Nucleotide-binding</keyword>
<dbReference type="Gene3D" id="3.30.70.870">
    <property type="entry name" value="Elongation Factor G (Translational Gtpase), domain 3"/>
    <property type="match status" value="1"/>
</dbReference>
<proteinExistence type="predicted"/>
<dbReference type="InterPro" id="IPR020568">
    <property type="entry name" value="Ribosomal_Su5_D2-typ_SF"/>
</dbReference>
<dbReference type="Gene3D" id="3.40.50.300">
    <property type="entry name" value="P-loop containing nucleotide triphosphate hydrolases"/>
    <property type="match status" value="1"/>
</dbReference>
<dbReference type="InterPro" id="IPR005225">
    <property type="entry name" value="Small_GTP-bd"/>
</dbReference>
<dbReference type="InterPro" id="IPR035650">
    <property type="entry name" value="Tet_C"/>
</dbReference>
<dbReference type="Pfam" id="PF03764">
    <property type="entry name" value="EFG_IV"/>
    <property type="match status" value="1"/>
</dbReference>
<dbReference type="InterPro" id="IPR053905">
    <property type="entry name" value="EF-G-like_DII"/>
</dbReference>
<name>A0A0B3W796_9FIRM</name>
<accession>A0A0B3W796</accession>
<dbReference type="GO" id="GO:0032790">
    <property type="term" value="P:ribosome disassembly"/>
    <property type="evidence" value="ECO:0007669"/>
    <property type="project" value="TreeGrafter"/>
</dbReference>
<keyword evidence="7" id="KW-0251">Elongation factor</keyword>
<dbReference type="SMART" id="SM00889">
    <property type="entry name" value="EFG_IV"/>
    <property type="match status" value="1"/>
</dbReference>
<dbReference type="AlphaFoldDB" id="A0A0B3W796"/>
<dbReference type="InterPro" id="IPR014721">
    <property type="entry name" value="Ribsml_uS5_D2-typ_fold_subgr"/>
</dbReference>
<keyword evidence="3" id="KW-0648">Protein biosynthesis</keyword>
<feature type="domain" description="Tr-type G" evidence="6">
    <location>
        <begin position="1"/>
        <end position="233"/>
    </location>
</feature>
<dbReference type="Pfam" id="PF00679">
    <property type="entry name" value="EFG_C"/>
    <property type="match status" value="1"/>
</dbReference>
<organism evidence="7 8">
    <name type="scientific">Terrisporobacter othiniensis</name>
    <dbReference type="NCBI Taxonomy" id="1577792"/>
    <lineage>
        <taxon>Bacteria</taxon>
        <taxon>Bacillati</taxon>
        <taxon>Bacillota</taxon>
        <taxon>Clostridia</taxon>
        <taxon>Peptostreptococcales</taxon>
        <taxon>Peptostreptococcaceae</taxon>
        <taxon>Terrisporobacter</taxon>
    </lineage>
</organism>
<dbReference type="InterPro" id="IPR005517">
    <property type="entry name" value="Transl_elong_EFG/EF2_IV"/>
</dbReference>
<dbReference type="GO" id="GO:0005525">
    <property type="term" value="F:GTP binding"/>
    <property type="evidence" value="ECO:0007669"/>
    <property type="project" value="UniProtKB-KW"/>
</dbReference>
<comment type="function">
    <text evidence="1">Abolishes the inhibitory effect of tetracyclin on protein synthesis by a non-covalent modification of the ribosomes.</text>
</comment>
<dbReference type="RefSeq" id="WP_039678591.1">
    <property type="nucleotide sequence ID" value="NZ_JAWGXO010000006.1"/>
</dbReference>
<dbReference type="SMART" id="SM00838">
    <property type="entry name" value="EFG_C"/>
    <property type="match status" value="1"/>
</dbReference>
<protein>
    <submittedName>
        <fullName evidence="7">Elongation factor G</fullName>
    </submittedName>
</protein>
<sequence length="661" mass="76545">MNKIIGILAHVDSGKTTLCEQILYHTNSIRKRGRVDHKDSYFDNNQIERQRGITIFSKEGYFNYKDSNYYLIDTPGHVDFSPEMERSLKMLDYAILIISGVEKVQSHSETIFNYLKEHNIPTIIFVNKMDRDISNREEINISLKENLSKDIFDFTKELNKNMSDELIEFIAEKDEELLERFLDDNFDYELWFKKIKSLFNSCNIYPCVFGSALYDENIGVLLEVLESLSEANYDENKSFSGKVYKIKSEENKQKLTFIKVLEGKLKIKDELSYMVQNDILREKVNEIRIYKGDKFIKRDEAFAGEIVAIKGLSEAYPSRLVISSKEENRLYNLDSEDDNFIVPTLSTKVLFDESVNIKDVYSYFKILGEEEISLNPTYSEELKEIKINIMGKIQLEVLKEIVLERFNLEVDFGPCEILYKETIKDQTIGVGHFEPLRHYAEVVLKIEPAKRNSGISFESLAHVDDITVGHQNLVKTHIFERSHRGILGGYELTDVKITLLTGKEHNKHTEGGDFRQATFRALRQGLEQVENILLEPYYKFKIEIDNDHMGRVISDIQKMNGSFNIKGSSNNKSIISGRGPVSEFMDYPLELISFTKGRGRISFNYDGYDECHNSDKVLEIRNYDKNSDKLYTSNSIFCSKGQGYTVKGEDVKNHMHCEINI</sequence>
<dbReference type="GO" id="GO:0003746">
    <property type="term" value="F:translation elongation factor activity"/>
    <property type="evidence" value="ECO:0007669"/>
    <property type="project" value="UniProtKB-KW"/>
</dbReference>
<dbReference type="Gene3D" id="3.30.230.10">
    <property type="match status" value="1"/>
</dbReference>
<evidence type="ECO:0000256" key="4">
    <source>
        <dbReference type="ARBA" id="ARBA00023134"/>
    </source>
</evidence>
<dbReference type="SUPFAM" id="SSF54211">
    <property type="entry name" value="Ribosomal protein S5 domain 2-like"/>
    <property type="match status" value="1"/>
</dbReference>
<dbReference type="PANTHER" id="PTHR43261">
    <property type="entry name" value="TRANSLATION ELONGATION FACTOR G-RELATED"/>
    <property type="match status" value="1"/>
</dbReference>
<dbReference type="Gene3D" id="3.30.70.240">
    <property type="match status" value="1"/>
</dbReference>
<evidence type="ECO:0000256" key="2">
    <source>
        <dbReference type="ARBA" id="ARBA00022741"/>
    </source>
</evidence>
<dbReference type="CDD" id="cd03711">
    <property type="entry name" value="Tet_C"/>
    <property type="match status" value="1"/>
</dbReference>
<dbReference type="PRINTS" id="PR00315">
    <property type="entry name" value="ELONGATNFCT"/>
</dbReference>
<keyword evidence="5" id="KW-0046">Antibiotic resistance</keyword>